<reference evidence="1 2" key="1">
    <citation type="journal article" date="2019" name="Sci. Rep.">
        <title>Orb-weaving spider Araneus ventricosus genome elucidates the spidroin gene catalogue.</title>
        <authorList>
            <person name="Kono N."/>
            <person name="Nakamura H."/>
            <person name="Ohtoshi R."/>
            <person name="Moran D.A.P."/>
            <person name="Shinohara A."/>
            <person name="Yoshida Y."/>
            <person name="Fujiwara M."/>
            <person name="Mori M."/>
            <person name="Tomita M."/>
            <person name="Arakawa K."/>
        </authorList>
    </citation>
    <scope>NUCLEOTIDE SEQUENCE [LARGE SCALE GENOMIC DNA]</scope>
</reference>
<protein>
    <submittedName>
        <fullName evidence="1">Uncharacterized protein</fullName>
    </submittedName>
</protein>
<accession>A0A4Y2LP71</accession>
<proteinExistence type="predicted"/>
<evidence type="ECO:0000313" key="1">
    <source>
        <dbReference type="EMBL" id="GBN16249.1"/>
    </source>
</evidence>
<comment type="caution">
    <text evidence="1">The sequence shown here is derived from an EMBL/GenBank/DDBJ whole genome shotgun (WGS) entry which is preliminary data.</text>
</comment>
<sequence>MVIRGKTSCMPSVGLPPTNWIEMLSPHGPFPATLKGFTCLTVYSCGGIGTTLPLCHE</sequence>
<organism evidence="1 2">
    <name type="scientific">Araneus ventricosus</name>
    <name type="common">Orbweaver spider</name>
    <name type="synonym">Epeira ventricosa</name>
    <dbReference type="NCBI Taxonomy" id="182803"/>
    <lineage>
        <taxon>Eukaryota</taxon>
        <taxon>Metazoa</taxon>
        <taxon>Ecdysozoa</taxon>
        <taxon>Arthropoda</taxon>
        <taxon>Chelicerata</taxon>
        <taxon>Arachnida</taxon>
        <taxon>Araneae</taxon>
        <taxon>Araneomorphae</taxon>
        <taxon>Entelegynae</taxon>
        <taxon>Araneoidea</taxon>
        <taxon>Araneidae</taxon>
        <taxon>Araneus</taxon>
    </lineage>
</organism>
<feature type="non-terminal residue" evidence="1">
    <location>
        <position position="57"/>
    </location>
</feature>
<dbReference type="AlphaFoldDB" id="A0A4Y2LP71"/>
<gene>
    <name evidence="1" type="ORF">AVEN_80149_1</name>
</gene>
<keyword evidence="2" id="KW-1185">Reference proteome</keyword>
<name>A0A4Y2LP71_ARAVE</name>
<dbReference type="Proteomes" id="UP000499080">
    <property type="component" value="Unassembled WGS sequence"/>
</dbReference>
<dbReference type="EMBL" id="BGPR01006122">
    <property type="protein sequence ID" value="GBN16249.1"/>
    <property type="molecule type" value="Genomic_DNA"/>
</dbReference>
<evidence type="ECO:0000313" key="2">
    <source>
        <dbReference type="Proteomes" id="UP000499080"/>
    </source>
</evidence>